<comment type="caution">
    <text evidence="2">The sequence shown here is derived from an EMBL/GenBank/DDBJ whole genome shotgun (WGS) entry which is preliminary data.</text>
</comment>
<evidence type="ECO:0000313" key="3">
    <source>
        <dbReference type="Proteomes" id="UP001153076"/>
    </source>
</evidence>
<feature type="region of interest" description="Disordered" evidence="1">
    <location>
        <begin position="23"/>
        <end position="47"/>
    </location>
</feature>
<reference evidence="2" key="1">
    <citation type="submission" date="2022-04" db="EMBL/GenBank/DDBJ databases">
        <title>Carnegiea gigantea Genome sequencing and assembly v2.</title>
        <authorList>
            <person name="Copetti D."/>
            <person name="Sanderson M.J."/>
            <person name="Burquez A."/>
            <person name="Wojciechowski M.F."/>
        </authorList>
    </citation>
    <scope>NUCLEOTIDE SEQUENCE</scope>
    <source>
        <strain evidence="2">SGP5-SGP5p</strain>
        <tissue evidence="2">Aerial part</tissue>
    </source>
</reference>
<organism evidence="2 3">
    <name type="scientific">Carnegiea gigantea</name>
    <dbReference type="NCBI Taxonomy" id="171969"/>
    <lineage>
        <taxon>Eukaryota</taxon>
        <taxon>Viridiplantae</taxon>
        <taxon>Streptophyta</taxon>
        <taxon>Embryophyta</taxon>
        <taxon>Tracheophyta</taxon>
        <taxon>Spermatophyta</taxon>
        <taxon>Magnoliopsida</taxon>
        <taxon>eudicotyledons</taxon>
        <taxon>Gunneridae</taxon>
        <taxon>Pentapetalae</taxon>
        <taxon>Caryophyllales</taxon>
        <taxon>Cactineae</taxon>
        <taxon>Cactaceae</taxon>
        <taxon>Cactoideae</taxon>
        <taxon>Echinocereeae</taxon>
        <taxon>Carnegiea</taxon>
    </lineage>
</organism>
<protein>
    <submittedName>
        <fullName evidence="2">Uncharacterized protein</fullName>
    </submittedName>
</protein>
<dbReference type="Proteomes" id="UP001153076">
    <property type="component" value="Unassembled WGS sequence"/>
</dbReference>
<evidence type="ECO:0000313" key="2">
    <source>
        <dbReference type="EMBL" id="KAJ8452206.1"/>
    </source>
</evidence>
<dbReference type="EMBL" id="JAKOGI010000005">
    <property type="protein sequence ID" value="KAJ8452206.1"/>
    <property type="molecule type" value="Genomic_DNA"/>
</dbReference>
<feature type="compositionally biased region" description="Polar residues" evidence="1">
    <location>
        <begin position="24"/>
        <end position="47"/>
    </location>
</feature>
<accession>A0A9Q1QSQ2</accession>
<sequence>MVLLLPEVTFIKCSILAAVKMENETQSESVGTPRSPTLASGHSPSPLSQIGSSFAARNSRLPRPPAAFPEDDSEHVAKTNSSDMAEIKLNFLVVSKLESSFTIASIFEDSDSDGAAASEVIDLEAVKGGLTIIWVGVVHGESAMVLDLKGWSDLWADIEKQTVQVSAECRGRKPSKG</sequence>
<proteinExistence type="predicted"/>
<dbReference type="AlphaFoldDB" id="A0A9Q1QSQ2"/>
<gene>
    <name evidence="2" type="ORF">Cgig2_006011</name>
</gene>
<name>A0A9Q1QSQ2_9CARY</name>
<keyword evidence="3" id="KW-1185">Reference proteome</keyword>
<evidence type="ECO:0000256" key="1">
    <source>
        <dbReference type="SAM" id="MobiDB-lite"/>
    </source>
</evidence>